<comment type="caution">
    <text evidence="4">The sequence shown here is derived from an EMBL/GenBank/DDBJ whole genome shotgun (WGS) entry which is preliminary data.</text>
</comment>
<accession>A0A8K0E6H0</accession>
<dbReference type="PANTHER" id="PTHR11461:SF211">
    <property type="entry name" value="GH10112P-RELATED"/>
    <property type="match status" value="1"/>
</dbReference>
<protein>
    <recommendedName>
        <fullName evidence="3">Serpin domain-containing protein</fullName>
    </recommendedName>
</protein>
<dbReference type="InterPro" id="IPR036186">
    <property type="entry name" value="Serpin_sf"/>
</dbReference>
<dbReference type="SMART" id="SM00093">
    <property type="entry name" value="SERPIN"/>
    <property type="match status" value="1"/>
</dbReference>
<dbReference type="GO" id="GO:0004867">
    <property type="term" value="F:serine-type endopeptidase inhibitor activity"/>
    <property type="evidence" value="ECO:0007669"/>
    <property type="project" value="InterPro"/>
</dbReference>
<dbReference type="InterPro" id="IPR042185">
    <property type="entry name" value="Serpin_sf_2"/>
</dbReference>
<dbReference type="Gene3D" id="2.30.39.10">
    <property type="entry name" value="Alpha-1-antitrypsin, domain 1"/>
    <property type="match status" value="1"/>
</dbReference>
<organism evidence="4 5">
    <name type="scientific">Rhamnella rubrinervis</name>
    <dbReference type="NCBI Taxonomy" id="2594499"/>
    <lineage>
        <taxon>Eukaryota</taxon>
        <taxon>Viridiplantae</taxon>
        <taxon>Streptophyta</taxon>
        <taxon>Embryophyta</taxon>
        <taxon>Tracheophyta</taxon>
        <taxon>Spermatophyta</taxon>
        <taxon>Magnoliopsida</taxon>
        <taxon>eudicotyledons</taxon>
        <taxon>Gunneridae</taxon>
        <taxon>Pentapetalae</taxon>
        <taxon>rosids</taxon>
        <taxon>fabids</taxon>
        <taxon>Rosales</taxon>
        <taxon>Rhamnaceae</taxon>
        <taxon>rhamnoid group</taxon>
        <taxon>Rhamneae</taxon>
        <taxon>Rhamnella</taxon>
    </lineage>
</organism>
<dbReference type="InterPro" id="IPR023795">
    <property type="entry name" value="Serpin_CS"/>
</dbReference>
<gene>
    <name evidence="4" type="ORF">FNV43_RR15402</name>
</gene>
<dbReference type="Proteomes" id="UP000796880">
    <property type="component" value="Unassembled WGS sequence"/>
</dbReference>
<dbReference type="InterPro" id="IPR000215">
    <property type="entry name" value="Serpin_fam"/>
</dbReference>
<evidence type="ECO:0000313" key="4">
    <source>
        <dbReference type="EMBL" id="KAF3441488.1"/>
    </source>
</evidence>
<evidence type="ECO:0000256" key="1">
    <source>
        <dbReference type="ARBA" id="ARBA00009500"/>
    </source>
</evidence>
<dbReference type="Pfam" id="PF00079">
    <property type="entry name" value="Serpin"/>
    <property type="match status" value="1"/>
</dbReference>
<dbReference type="AlphaFoldDB" id="A0A8K0E6H0"/>
<dbReference type="GO" id="GO:0005615">
    <property type="term" value="C:extracellular space"/>
    <property type="evidence" value="ECO:0007669"/>
    <property type="project" value="InterPro"/>
</dbReference>
<proteinExistence type="inferred from homology"/>
<dbReference type="SUPFAM" id="SSF56574">
    <property type="entry name" value="Serpins"/>
    <property type="match status" value="1"/>
</dbReference>
<dbReference type="InterPro" id="IPR042178">
    <property type="entry name" value="Serpin_sf_1"/>
</dbReference>
<dbReference type="PANTHER" id="PTHR11461">
    <property type="entry name" value="SERINE PROTEASE INHIBITOR, SERPIN"/>
    <property type="match status" value="1"/>
</dbReference>
<dbReference type="OrthoDB" id="1063785at2759"/>
<dbReference type="PROSITE" id="PS00284">
    <property type="entry name" value="SERPIN"/>
    <property type="match status" value="1"/>
</dbReference>
<evidence type="ECO:0000256" key="2">
    <source>
        <dbReference type="RuleBase" id="RU000411"/>
    </source>
</evidence>
<feature type="domain" description="Serpin" evidence="3">
    <location>
        <begin position="48"/>
        <end position="355"/>
    </location>
</feature>
<evidence type="ECO:0000313" key="5">
    <source>
        <dbReference type="Proteomes" id="UP000796880"/>
    </source>
</evidence>
<sequence length="359" mass="41530">MRHGENFRHSMTSRHDLECFDYVNVLFALKTWSMTKYLNDVMGAADEFALLTTPLDDDEVTLYPYRLRIYQLQFEPTTLRSHSDRQKGVDSLEIDMDKQKVTVTGYVDPRKGNLLYYSTLRERKNARPGQIQAGSQESWSNSEFRKAYSVISTTGSSQCLKTNVNVPFMIETSRREYYGSFEDFKVIRLFCRGNSLRKQFCMDIILPHKRDSLQDVIEKFNSNPKLLQEDFELDTKRVDELWLQKWKFLNDLLATELMRELGLTLPFSFLDAGITEMIKSPMSDLLYIKEIFQRSVIEVNEEGAATAAVTYAMLFYGCARSPPKRITFIADHPFMFMIKEIVSGDVIFTGAVLNPLSTT</sequence>
<dbReference type="Gene3D" id="3.30.497.10">
    <property type="entry name" value="Antithrombin, subunit I, domain 2"/>
    <property type="match status" value="1"/>
</dbReference>
<dbReference type="InterPro" id="IPR023796">
    <property type="entry name" value="Serpin_dom"/>
</dbReference>
<evidence type="ECO:0000259" key="3">
    <source>
        <dbReference type="SMART" id="SM00093"/>
    </source>
</evidence>
<name>A0A8K0E6H0_9ROSA</name>
<reference evidence="4" key="1">
    <citation type="submission" date="2020-03" db="EMBL/GenBank/DDBJ databases">
        <title>A high-quality chromosome-level genome assembly of a woody plant with both climbing and erect habits, Rhamnella rubrinervis.</title>
        <authorList>
            <person name="Lu Z."/>
            <person name="Yang Y."/>
            <person name="Zhu X."/>
            <person name="Sun Y."/>
        </authorList>
    </citation>
    <scope>NUCLEOTIDE SEQUENCE</scope>
    <source>
        <strain evidence="4">BYM</strain>
        <tissue evidence="4">Leaf</tissue>
    </source>
</reference>
<keyword evidence="5" id="KW-1185">Reference proteome</keyword>
<comment type="similarity">
    <text evidence="1 2">Belongs to the serpin family.</text>
</comment>
<dbReference type="EMBL" id="VOIH02000007">
    <property type="protein sequence ID" value="KAF3441488.1"/>
    <property type="molecule type" value="Genomic_DNA"/>
</dbReference>